<comment type="caution">
    <text evidence="2">The sequence shown here is derived from an EMBL/GenBank/DDBJ whole genome shotgun (WGS) entry which is preliminary data.</text>
</comment>
<feature type="transmembrane region" description="Helical" evidence="1">
    <location>
        <begin position="50"/>
        <end position="81"/>
    </location>
</feature>
<keyword evidence="1" id="KW-1133">Transmembrane helix</keyword>
<accession>A0A1Z5YZ62</accession>
<evidence type="ECO:0000313" key="3">
    <source>
        <dbReference type="Proteomes" id="UP000196086"/>
    </source>
</evidence>
<proteinExistence type="predicted"/>
<name>A0A1Z5YZ62_9PROT</name>
<organism evidence="2 3">
    <name type="scientific">Acetobacter cibinongensis</name>
    <dbReference type="NCBI Taxonomy" id="146475"/>
    <lineage>
        <taxon>Bacteria</taxon>
        <taxon>Pseudomonadati</taxon>
        <taxon>Pseudomonadota</taxon>
        <taxon>Alphaproteobacteria</taxon>
        <taxon>Acetobacterales</taxon>
        <taxon>Acetobacteraceae</taxon>
        <taxon>Acetobacter</taxon>
    </lineage>
</organism>
<keyword evidence="1" id="KW-0472">Membrane</keyword>
<evidence type="ECO:0000313" key="2">
    <source>
        <dbReference type="EMBL" id="OUJ04662.1"/>
    </source>
</evidence>
<evidence type="ECO:0000256" key="1">
    <source>
        <dbReference type="SAM" id="Phobius"/>
    </source>
</evidence>
<dbReference type="AlphaFoldDB" id="A0A1Z5YZ62"/>
<sequence>MVEKKLIKHIKTLKIILVSLINIWFFYVLFVFYVIGYIRNIKGDHAITHVFAIYIALHVFSLSFFIIALSWIATFFVRLYFKKKHKHENLKSPFS</sequence>
<dbReference type="Proteomes" id="UP000196086">
    <property type="component" value="Unassembled WGS sequence"/>
</dbReference>
<gene>
    <name evidence="2" type="ORF">HK14_00530</name>
</gene>
<feature type="transmembrane region" description="Helical" evidence="1">
    <location>
        <begin position="12"/>
        <end position="38"/>
    </location>
</feature>
<protein>
    <submittedName>
        <fullName evidence="2">Uncharacterized protein</fullName>
    </submittedName>
</protein>
<reference evidence="2 3" key="1">
    <citation type="submission" date="2014-06" db="EMBL/GenBank/DDBJ databases">
        <authorList>
            <person name="Ju J."/>
            <person name="Zhang J."/>
        </authorList>
    </citation>
    <scope>NUCLEOTIDE SEQUENCE [LARGE SCALE GENOMIC DNA]</scope>
    <source>
        <strain evidence="2 3">DsW_47</strain>
    </source>
</reference>
<dbReference type="EMBL" id="JOMQ01000001">
    <property type="protein sequence ID" value="OUJ04662.1"/>
    <property type="molecule type" value="Genomic_DNA"/>
</dbReference>
<keyword evidence="1" id="KW-0812">Transmembrane</keyword>